<proteinExistence type="predicted"/>
<dbReference type="AlphaFoldDB" id="A0A1H7FKD5"/>
<dbReference type="InterPro" id="IPR000843">
    <property type="entry name" value="HTH_LacI"/>
</dbReference>
<dbReference type="InterPro" id="IPR010982">
    <property type="entry name" value="Lambda_DNA-bd_dom_sf"/>
</dbReference>
<dbReference type="CDD" id="cd01392">
    <property type="entry name" value="HTH_LacI"/>
    <property type="match status" value="1"/>
</dbReference>
<gene>
    <name evidence="5" type="ORF">SAMN05192542_101304</name>
</gene>
<dbReference type="PROSITE" id="PS00356">
    <property type="entry name" value="HTH_LACI_1"/>
    <property type="match status" value="1"/>
</dbReference>
<reference evidence="6" key="1">
    <citation type="submission" date="2016-10" db="EMBL/GenBank/DDBJ databases">
        <authorList>
            <person name="Varghese N."/>
            <person name="Submissions S."/>
        </authorList>
    </citation>
    <scope>NUCLEOTIDE SEQUENCE [LARGE SCALE GENOMIC DNA]</scope>
    <source>
        <strain evidence="6">LMG 26416</strain>
    </source>
</reference>
<dbReference type="OrthoDB" id="9805642at2"/>
<dbReference type="Pfam" id="PF13377">
    <property type="entry name" value="Peripla_BP_3"/>
    <property type="match status" value="1"/>
</dbReference>
<dbReference type="PANTHER" id="PTHR30146">
    <property type="entry name" value="LACI-RELATED TRANSCRIPTIONAL REPRESSOR"/>
    <property type="match status" value="1"/>
</dbReference>
<dbReference type="SUPFAM" id="SSF53822">
    <property type="entry name" value="Periplasmic binding protein-like I"/>
    <property type="match status" value="1"/>
</dbReference>
<dbReference type="Pfam" id="PF00356">
    <property type="entry name" value="LacI"/>
    <property type="match status" value="1"/>
</dbReference>
<evidence type="ECO:0000313" key="6">
    <source>
        <dbReference type="Proteomes" id="UP000199120"/>
    </source>
</evidence>
<dbReference type="GO" id="GO:0000976">
    <property type="term" value="F:transcription cis-regulatory region binding"/>
    <property type="evidence" value="ECO:0007669"/>
    <property type="project" value="TreeGrafter"/>
</dbReference>
<feature type="domain" description="HTH lacI-type" evidence="4">
    <location>
        <begin position="17"/>
        <end position="71"/>
    </location>
</feature>
<dbReference type="Gene3D" id="3.40.50.2300">
    <property type="match status" value="2"/>
</dbReference>
<evidence type="ECO:0000259" key="4">
    <source>
        <dbReference type="PROSITE" id="PS50932"/>
    </source>
</evidence>
<dbReference type="Gene3D" id="1.10.260.40">
    <property type="entry name" value="lambda repressor-like DNA-binding domains"/>
    <property type="match status" value="1"/>
</dbReference>
<accession>A0A1H7FKD5</accession>
<evidence type="ECO:0000256" key="1">
    <source>
        <dbReference type="ARBA" id="ARBA00023015"/>
    </source>
</evidence>
<dbReference type="SUPFAM" id="SSF47413">
    <property type="entry name" value="lambda repressor-like DNA-binding domains"/>
    <property type="match status" value="1"/>
</dbReference>
<dbReference type="PRINTS" id="PR00036">
    <property type="entry name" value="HTHLACI"/>
</dbReference>
<sequence length="353" mass="38742">MQKKSAKTVEPPASRTITMRDVAREADVSLGTVSRVVNKHPAVKPGIRQRVEAAIATTGWQPNAVAQSMRTASTKMIGCVLPDTSNPLFVAVAKGAEQVLREHGYAFVLANSNSDVERDLELLNLLLQRRVDGLLFAPSDEYDPRILSLLERTRTPTVLIERELSPDCDYVASNQCNGIRQAVDYLLSIGHTRIALVTGQQRIRPGRERYRGFVQAFDNAGIAFDPALVRLDSMDAAYAYREVQRLMEMPEPPTAIIMGGNLMLPGALRACALKDIKVPQDVSIVAVGETDLAELASPPITTVRWNLEAMGREAASIVMDRIAEKPSTGGREPRHVIVPTEIILRRSCAPLRS</sequence>
<dbReference type="PROSITE" id="PS50932">
    <property type="entry name" value="HTH_LACI_2"/>
    <property type="match status" value="1"/>
</dbReference>
<dbReference type="Proteomes" id="UP000199120">
    <property type="component" value="Unassembled WGS sequence"/>
</dbReference>
<evidence type="ECO:0000313" key="5">
    <source>
        <dbReference type="EMBL" id="SEK24590.1"/>
    </source>
</evidence>
<dbReference type="InterPro" id="IPR028082">
    <property type="entry name" value="Peripla_BP_I"/>
</dbReference>
<dbReference type="SMART" id="SM00354">
    <property type="entry name" value="HTH_LACI"/>
    <property type="match status" value="1"/>
</dbReference>
<dbReference type="PANTHER" id="PTHR30146:SF138">
    <property type="entry name" value="TRANSCRIPTIONAL REGULATORY PROTEIN"/>
    <property type="match status" value="1"/>
</dbReference>
<dbReference type="STRING" id="416943.SAMN05445871_5957"/>
<dbReference type="RefSeq" id="WP_090552494.1">
    <property type="nucleotide sequence ID" value="NZ_FNSR01000003.1"/>
</dbReference>
<dbReference type="CDD" id="cd06281">
    <property type="entry name" value="PBP1_LacI-like"/>
    <property type="match status" value="1"/>
</dbReference>
<keyword evidence="3" id="KW-0804">Transcription</keyword>
<keyword evidence="6" id="KW-1185">Reference proteome</keyword>
<dbReference type="EMBL" id="FOAJ01000001">
    <property type="protein sequence ID" value="SEK24590.1"/>
    <property type="molecule type" value="Genomic_DNA"/>
</dbReference>
<dbReference type="InterPro" id="IPR046335">
    <property type="entry name" value="LacI/GalR-like_sensor"/>
</dbReference>
<keyword evidence="2" id="KW-0238">DNA-binding</keyword>
<dbReference type="GO" id="GO:0003700">
    <property type="term" value="F:DNA-binding transcription factor activity"/>
    <property type="evidence" value="ECO:0007669"/>
    <property type="project" value="TreeGrafter"/>
</dbReference>
<keyword evidence="1" id="KW-0805">Transcription regulation</keyword>
<evidence type="ECO:0000256" key="2">
    <source>
        <dbReference type="ARBA" id="ARBA00023125"/>
    </source>
</evidence>
<evidence type="ECO:0000256" key="3">
    <source>
        <dbReference type="ARBA" id="ARBA00023163"/>
    </source>
</evidence>
<protein>
    <submittedName>
        <fullName evidence="5">Transcriptional regulator, LacI family</fullName>
    </submittedName>
</protein>
<organism evidence="5 6">
    <name type="scientific">Paraburkholderia caballeronis</name>
    <dbReference type="NCBI Taxonomy" id="416943"/>
    <lineage>
        <taxon>Bacteria</taxon>
        <taxon>Pseudomonadati</taxon>
        <taxon>Pseudomonadota</taxon>
        <taxon>Betaproteobacteria</taxon>
        <taxon>Burkholderiales</taxon>
        <taxon>Burkholderiaceae</taxon>
        <taxon>Paraburkholderia</taxon>
    </lineage>
</organism>
<name>A0A1H7FKD5_9BURK</name>